<feature type="domain" description="Origin recognition complex subunit 3 N-terminal" evidence="7">
    <location>
        <begin position="43"/>
        <end position="342"/>
    </location>
</feature>
<evidence type="ECO:0000313" key="10">
    <source>
        <dbReference type="Proteomes" id="UP000298061"/>
    </source>
</evidence>
<evidence type="ECO:0000256" key="2">
    <source>
        <dbReference type="ARBA" id="ARBA00010977"/>
    </source>
</evidence>
<organism evidence="9 10">
    <name type="scientific">Hericium alpestre</name>
    <dbReference type="NCBI Taxonomy" id="135208"/>
    <lineage>
        <taxon>Eukaryota</taxon>
        <taxon>Fungi</taxon>
        <taxon>Dikarya</taxon>
        <taxon>Basidiomycota</taxon>
        <taxon>Agaricomycotina</taxon>
        <taxon>Agaricomycetes</taxon>
        <taxon>Russulales</taxon>
        <taxon>Hericiaceae</taxon>
        <taxon>Hericium</taxon>
    </lineage>
</organism>
<name>A0A4Y9ZS65_9AGAM</name>
<dbReference type="Proteomes" id="UP000298061">
    <property type="component" value="Unassembled WGS sequence"/>
</dbReference>
<dbReference type="GO" id="GO:0003688">
    <property type="term" value="F:DNA replication origin binding"/>
    <property type="evidence" value="ECO:0007669"/>
    <property type="project" value="TreeGrafter"/>
</dbReference>
<comment type="similarity">
    <text evidence="2">Belongs to the ORC3 family.</text>
</comment>
<dbReference type="CDD" id="cd20704">
    <property type="entry name" value="Orc3"/>
    <property type="match status" value="1"/>
</dbReference>
<evidence type="ECO:0000259" key="7">
    <source>
        <dbReference type="Pfam" id="PF07034"/>
    </source>
</evidence>
<protein>
    <submittedName>
        <fullName evidence="9">Uncharacterized protein</fullName>
    </submittedName>
</protein>
<dbReference type="AlphaFoldDB" id="A0A4Y9ZS65"/>
<dbReference type="Pfam" id="PF07034">
    <property type="entry name" value="ORC3_N"/>
    <property type="match status" value="1"/>
</dbReference>
<feature type="domain" description="Origin recognition complex subunit 3 winged helix C-terminal" evidence="8">
    <location>
        <begin position="561"/>
        <end position="701"/>
    </location>
</feature>
<dbReference type="InterPro" id="IPR020795">
    <property type="entry name" value="ORC3"/>
</dbReference>
<dbReference type="GO" id="GO:0005664">
    <property type="term" value="C:nuclear origin of replication recognition complex"/>
    <property type="evidence" value="ECO:0007669"/>
    <property type="project" value="InterPro"/>
</dbReference>
<gene>
    <name evidence="9" type="ORF">EWM64_g7371</name>
</gene>
<keyword evidence="5" id="KW-0539">Nucleus</keyword>
<dbReference type="GO" id="GO:0006270">
    <property type="term" value="P:DNA replication initiation"/>
    <property type="evidence" value="ECO:0007669"/>
    <property type="project" value="TreeGrafter"/>
</dbReference>
<dbReference type="STRING" id="135208.A0A4Y9ZS65"/>
<evidence type="ECO:0000256" key="4">
    <source>
        <dbReference type="ARBA" id="ARBA00023125"/>
    </source>
</evidence>
<keyword evidence="3" id="KW-0235">DNA replication</keyword>
<dbReference type="InterPro" id="IPR040855">
    <property type="entry name" value="ORC_WH_C"/>
</dbReference>
<proteinExistence type="inferred from homology"/>
<dbReference type="EMBL" id="SFCI01001144">
    <property type="protein sequence ID" value="TFY76641.1"/>
    <property type="molecule type" value="Genomic_DNA"/>
</dbReference>
<feature type="region of interest" description="Disordered" evidence="6">
    <location>
        <begin position="639"/>
        <end position="659"/>
    </location>
</feature>
<keyword evidence="4" id="KW-0238">DNA-binding</keyword>
<sequence>MAPNLDDINQTAVYIPYEGPDAADGENAQKNGIDDYAPFGERDIPGGCEMRMEAYRATWKECLDRVQSIVKRLHAPVADEIVHQIEDAYENVLSGLPYAELPVFAVSAPSYGSAFVNELATQMESGDEDSEDQDADHPSAYVVHLRPPDCPNIMSAMKALVTGFVERSPDGQEVKRKPTTSLASYDIELLKTWYEVVRDNCDDAESLPALIVFMHDFEQFDDAVVQDLFYICSAHIPRLPLIYILSLSSPPSPSYIHSTYPRSTLSLLRMQTFTLPAGIEVLEEILTETFFSIDFEPQIMVGPATIEFMTEFFSRYTSSLDSVLTILQLAHLKHFDEPLAIFASRDASASLDTAFLSQPACFGFLNSLLTASVDAHAARSASGWKIRDIPALLAFEERAHAEFQSRLRLLRLSFRMLRCVQRVLLSFGYRNAEMEKTVPELMSAALRGQLEREGKYLGTMVKKLAPDKLGVLLSELLKLIRDLPAERQQPFEPAAKHLTDALRSLGSRQGADASALAATEGEWLISWFYNHFVSLEDLQLWEVWYTGSMPFPSELINPSPRATMLSGLLYPHEYVQGSTRPQGTSDDTPSRRRALWELPDTAILFRRYLEAGRMINLYDWYESFGVALESQRRRIERREKKEREKAGAEQNGGDVDGEDKREEAWKLHVQARFMRALHELDFLGFIKHTGRKADHVMRTTFDVPE</sequence>
<evidence type="ECO:0000259" key="8">
    <source>
        <dbReference type="Pfam" id="PF18137"/>
    </source>
</evidence>
<accession>A0A4Y9ZS65</accession>
<evidence type="ECO:0000313" key="9">
    <source>
        <dbReference type="EMBL" id="TFY76641.1"/>
    </source>
</evidence>
<evidence type="ECO:0000256" key="1">
    <source>
        <dbReference type="ARBA" id="ARBA00004123"/>
    </source>
</evidence>
<dbReference type="Pfam" id="PF18137">
    <property type="entry name" value="WHD_ORC"/>
    <property type="match status" value="1"/>
</dbReference>
<keyword evidence="10" id="KW-1185">Reference proteome</keyword>
<evidence type="ECO:0000256" key="3">
    <source>
        <dbReference type="ARBA" id="ARBA00022705"/>
    </source>
</evidence>
<evidence type="ECO:0000256" key="5">
    <source>
        <dbReference type="ARBA" id="ARBA00023242"/>
    </source>
</evidence>
<dbReference type="OrthoDB" id="10265211at2759"/>
<dbReference type="PANTHER" id="PTHR12748:SF0">
    <property type="entry name" value="ORIGIN RECOGNITION COMPLEX SUBUNIT 3"/>
    <property type="match status" value="1"/>
</dbReference>
<dbReference type="PANTHER" id="PTHR12748">
    <property type="entry name" value="ORIGIN RECOGNITION COMPLEX SUBUNIT 3"/>
    <property type="match status" value="1"/>
</dbReference>
<reference evidence="9 10" key="1">
    <citation type="submission" date="2019-02" db="EMBL/GenBank/DDBJ databases">
        <title>Genome sequencing of the rare red list fungi Hericium alpestre (H. flagellum).</title>
        <authorList>
            <person name="Buettner E."/>
            <person name="Kellner H."/>
        </authorList>
    </citation>
    <scope>NUCLEOTIDE SEQUENCE [LARGE SCALE GENOMIC DNA]</scope>
    <source>
        <strain evidence="9 10">DSM 108284</strain>
    </source>
</reference>
<dbReference type="GO" id="GO:0031261">
    <property type="term" value="C:DNA replication preinitiation complex"/>
    <property type="evidence" value="ECO:0007669"/>
    <property type="project" value="TreeGrafter"/>
</dbReference>
<dbReference type="GO" id="GO:0005656">
    <property type="term" value="C:nuclear pre-replicative complex"/>
    <property type="evidence" value="ECO:0007669"/>
    <property type="project" value="TreeGrafter"/>
</dbReference>
<dbReference type="InterPro" id="IPR045667">
    <property type="entry name" value="ORC3_N"/>
</dbReference>
<comment type="subcellular location">
    <subcellularLocation>
        <location evidence="1">Nucleus</location>
    </subcellularLocation>
</comment>
<evidence type="ECO:0000256" key="6">
    <source>
        <dbReference type="SAM" id="MobiDB-lite"/>
    </source>
</evidence>
<comment type="caution">
    <text evidence="9">The sequence shown here is derived from an EMBL/GenBank/DDBJ whole genome shotgun (WGS) entry which is preliminary data.</text>
</comment>